<proteinExistence type="predicted"/>
<dbReference type="Pfam" id="PF22904">
    <property type="entry name" value="NOMO1-like_2nd"/>
    <property type="match status" value="1"/>
</dbReference>
<evidence type="ECO:0000259" key="11">
    <source>
        <dbReference type="Pfam" id="PF22904"/>
    </source>
</evidence>
<reference evidence="15" key="1">
    <citation type="submission" date="2021-07" db="EMBL/GenBank/DDBJ databases">
        <authorList>
            <person name="Catto M.A."/>
            <person name="Jacobson A."/>
            <person name="Kennedy G."/>
            <person name="Labadie P."/>
            <person name="Hunt B.G."/>
            <person name="Srinivasan R."/>
        </authorList>
    </citation>
    <scope>NUCLEOTIDE SEQUENCE</scope>
    <source>
        <strain evidence="15">PL_HMW_Pooled</strain>
        <tissue evidence="15">Head</tissue>
    </source>
</reference>
<evidence type="ECO:0000313" key="15">
    <source>
        <dbReference type="EMBL" id="KAK3931801.1"/>
    </source>
</evidence>
<evidence type="ECO:0000256" key="3">
    <source>
        <dbReference type="ARBA" id="ARBA00022729"/>
    </source>
</evidence>
<dbReference type="InterPro" id="IPR056319">
    <property type="entry name" value="NOMO_7th"/>
</dbReference>
<dbReference type="Pfam" id="PF22902">
    <property type="entry name" value="NOMO1-like_9th"/>
    <property type="match status" value="1"/>
</dbReference>
<dbReference type="Gene3D" id="2.60.40.1120">
    <property type="entry name" value="Carboxypeptidase-like, regulatory domain"/>
    <property type="match status" value="2"/>
</dbReference>
<reference evidence="15" key="2">
    <citation type="journal article" date="2023" name="BMC Genomics">
        <title>Pest status, molecular evolution, and epigenetic factors derived from the genome assembly of Frankliniella fusca, a thysanopteran phytovirus vector.</title>
        <authorList>
            <person name="Catto M.A."/>
            <person name="Labadie P.E."/>
            <person name="Jacobson A.L."/>
            <person name="Kennedy G.G."/>
            <person name="Srinivasan R."/>
            <person name="Hunt B.G."/>
        </authorList>
    </citation>
    <scope>NUCLEOTIDE SEQUENCE</scope>
    <source>
        <strain evidence="15">PL_HMW_Pooled</strain>
    </source>
</reference>
<dbReference type="InterPro" id="IPR013784">
    <property type="entry name" value="Carb-bd-like_fold"/>
</dbReference>
<dbReference type="InterPro" id="IPR056190">
    <property type="entry name" value="NOMO_5th"/>
</dbReference>
<evidence type="ECO:0000256" key="1">
    <source>
        <dbReference type="ARBA" id="ARBA00004115"/>
    </source>
</evidence>
<dbReference type="Pfam" id="PF23192">
    <property type="entry name" value="NOMO_12th"/>
    <property type="match status" value="1"/>
</dbReference>
<keyword evidence="6" id="KW-0472">Membrane</keyword>
<evidence type="ECO:0000259" key="12">
    <source>
        <dbReference type="Pfam" id="PF23141"/>
    </source>
</evidence>
<evidence type="ECO:0000259" key="10">
    <source>
        <dbReference type="Pfam" id="PF22902"/>
    </source>
</evidence>
<dbReference type="EMBL" id="JAHWGI010001430">
    <property type="protein sequence ID" value="KAK3931801.1"/>
    <property type="molecule type" value="Genomic_DNA"/>
</dbReference>
<dbReference type="PANTHER" id="PTHR23303:SF14">
    <property type="entry name" value="BOS COMPLEX SUBUNIT NOMO1-RELATED"/>
    <property type="match status" value="1"/>
</dbReference>
<evidence type="ECO:0000256" key="5">
    <source>
        <dbReference type="ARBA" id="ARBA00022989"/>
    </source>
</evidence>
<dbReference type="Pfam" id="PF22898">
    <property type="entry name" value="NOMO1-like_1st"/>
    <property type="match status" value="1"/>
</dbReference>
<evidence type="ECO:0000256" key="2">
    <source>
        <dbReference type="ARBA" id="ARBA00022692"/>
    </source>
</evidence>
<feature type="domain" description="NOMO fifth transthyretin-like" evidence="14">
    <location>
        <begin position="409"/>
        <end position="491"/>
    </location>
</feature>
<dbReference type="Pfam" id="PF23141">
    <property type="entry name" value="Ig_NOMO"/>
    <property type="match status" value="1"/>
</dbReference>
<dbReference type="GO" id="GO:0030246">
    <property type="term" value="F:carbohydrate binding"/>
    <property type="evidence" value="ECO:0007669"/>
    <property type="project" value="InterPro"/>
</dbReference>
<dbReference type="Pfam" id="PF23194">
    <property type="entry name" value="NOMO_5th"/>
    <property type="match status" value="1"/>
</dbReference>
<organism evidence="15 16">
    <name type="scientific">Frankliniella fusca</name>
    <dbReference type="NCBI Taxonomy" id="407009"/>
    <lineage>
        <taxon>Eukaryota</taxon>
        <taxon>Metazoa</taxon>
        <taxon>Ecdysozoa</taxon>
        <taxon>Arthropoda</taxon>
        <taxon>Hexapoda</taxon>
        <taxon>Insecta</taxon>
        <taxon>Pterygota</taxon>
        <taxon>Neoptera</taxon>
        <taxon>Paraneoptera</taxon>
        <taxon>Thysanoptera</taxon>
        <taxon>Terebrantia</taxon>
        <taxon>Thripoidea</taxon>
        <taxon>Thripidae</taxon>
        <taxon>Frankliniella</taxon>
    </lineage>
</organism>
<sequence length="1234" mass="135171">MKLTSRFQLPVLKLCVFILSILLDCSLAQDIIGCGGFVKSDIDISKAQVQVKLYTKQGSLKDQTECAPKNGYYFLPIYDKGSYILRIEPPKGWTFHPKEVALNFDGRTDPCSQNKDINFEFRGFTIFGKVLSAGSTAGPEGVTVHLLKDKKEIAQTVTVLDGDFEFPSVSTGSYNVKISHPKWHVSNAEATVSVSGGNGIVKPGSLVVSGYDVSGRVLSDGEAVQGVNLILFQLAAAEGSLIPSIPGCSKQTVQGFKPPSEKGVRLLCHTKSDNKGVFVFSSLPPGSYRVEPFYQGPQNLKFDLHPKSQDFVVSQGSVSLPVDFQIKGFTVSGRVLYTPNGQGVPHAFVLVNNQVKTETDKNGFFSLNTMQSGTYSIEAASDKLRFSAINVKVSPSSAQLPDLVPWGFELCGRINPPRLEDNRPRTVILSSSKDTLNVIDRAEADSTGLYCFYLKPGTYYASVQMSQEEKAKGLQYAPLVREVKVVNQPVNAGNDFSQLKARVHGKVSCLQRCSDISIRLVPLSPGVDEVTIRLKDDNTYEINEVLLGNYHIKIIREDWCWGANQYEIEVSTADVAVPEFKHEGYATIVQTSHNASITYELITESPNQVKKTLPVRKGISRLCVPNAGSYRIQAAGCHKFADPSSVVWNTKDPAKTITFTAIGHTVTGYVESAKQVDDLIVRIEKDNGSLVELQGPLKPKQNDGKWQYQISIMPLENEDYKIIPQSAVMLFKPQEVILSRYLECSQGVFSIEAFLGQIISGEISPALGGVAITVTENQSSEEPKIIAQTETDSKGQYRIGPLQPGVKYSVIAEKEGYVMTGPDSRNKITARKLAEIAATVTDRADGAPLQGVLLSVSGGAYRRNSLTGPDGQLSFKSLSPGEYYLRPLLKEYRFDPPALQFEVKEGDTVNVKLEGDRVAWSAYGTVTSLSKEPEAGVLVEAVGVDRERHNCAQLQEEAVTEITGQFRIKGLQPQCNYIVRVKPSAEANKHIYRATPDSIPLQAVESDVKNLRLIAFRPIAKTEVVAVVRPGADTVEQLRSVKLRLCREETPEQPIHVVRLDSIVGTQGGRVHEYYPAGALVHFPLIPADGRGYVLQLESSLSPAAYDYSNQAVHFRTNVSFHYVPFSFEPIPRFVDQDMNQGSVLLLPLVLLALLSYFGRDHIAPVLRGLGQGLGQGQGGLLRRIEGGERPSSRDKAAARDKAGPQRSEQDNSPDSSDGAIVEPVGKKKKPRRA</sequence>
<dbReference type="SUPFAM" id="SSF49452">
    <property type="entry name" value="Starch-binding domain-like"/>
    <property type="match status" value="2"/>
</dbReference>
<feature type="domain" description="NOMO-like N-terminal beta-sandwich" evidence="9">
    <location>
        <begin position="35"/>
        <end position="119"/>
    </location>
</feature>
<comment type="subcellular location">
    <subcellularLocation>
        <location evidence="1">Endoplasmic reticulum membrane</location>
        <topology evidence="1">Single-pass type I membrane protein</topology>
    </subcellularLocation>
</comment>
<dbReference type="SUPFAM" id="SSF49478">
    <property type="entry name" value="Cna protein B-type domain"/>
    <property type="match status" value="2"/>
</dbReference>
<keyword evidence="5" id="KW-1133">Transmembrane helix</keyword>
<evidence type="ECO:0000259" key="14">
    <source>
        <dbReference type="Pfam" id="PF23194"/>
    </source>
</evidence>
<dbReference type="PANTHER" id="PTHR23303">
    <property type="entry name" value="CARBOXYPEPTIDASE REGULATORY REGION-CONTAINING"/>
    <property type="match status" value="1"/>
</dbReference>
<feature type="chain" id="PRO_5041961063" evidence="8">
    <location>
        <begin position="29"/>
        <end position="1234"/>
    </location>
</feature>
<comment type="caution">
    <text evidence="15">The sequence shown here is derived from an EMBL/GenBank/DDBJ whole genome shotgun (WGS) entry which is preliminary data.</text>
</comment>
<gene>
    <name evidence="15" type="ORF">KUF71_009020</name>
</gene>
<dbReference type="InterPro" id="IPR013783">
    <property type="entry name" value="Ig-like_fold"/>
</dbReference>
<name>A0AAE1I463_9NEOP</name>
<evidence type="ECO:0000313" key="16">
    <source>
        <dbReference type="Proteomes" id="UP001219518"/>
    </source>
</evidence>
<dbReference type="InterPro" id="IPR056191">
    <property type="entry name" value="NOMO_12th"/>
</dbReference>
<keyword evidence="3 8" id="KW-0732">Signal</keyword>
<evidence type="ECO:0000256" key="6">
    <source>
        <dbReference type="ARBA" id="ARBA00023136"/>
    </source>
</evidence>
<keyword evidence="16" id="KW-1185">Reference proteome</keyword>
<feature type="domain" description="NOMO C-terminal transthyretin-like" evidence="13">
    <location>
        <begin position="1036"/>
        <end position="1130"/>
    </location>
</feature>
<dbReference type="Gene3D" id="2.60.40.10">
    <property type="entry name" value="Immunoglobulins"/>
    <property type="match status" value="1"/>
</dbReference>
<dbReference type="AlphaFoldDB" id="A0AAE1I463"/>
<feature type="domain" description="NOMO second beta-sandwich" evidence="11">
    <location>
        <begin position="121"/>
        <end position="209"/>
    </location>
</feature>
<evidence type="ECO:0000259" key="9">
    <source>
        <dbReference type="Pfam" id="PF22898"/>
    </source>
</evidence>
<evidence type="ECO:0000256" key="7">
    <source>
        <dbReference type="SAM" id="MobiDB-lite"/>
    </source>
</evidence>
<feature type="domain" description="NOMO seventh transthyretin-like" evidence="12">
    <location>
        <begin position="589"/>
        <end position="661"/>
    </location>
</feature>
<dbReference type="Proteomes" id="UP001219518">
    <property type="component" value="Unassembled WGS sequence"/>
</dbReference>
<evidence type="ECO:0000256" key="8">
    <source>
        <dbReference type="SAM" id="SignalP"/>
    </source>
</evidence>
<evidence type="ECO:0000259" key="13">
    <source>
        <dbReference type="Pfam" id="PF23192"/>
    </source>
</evidence>
<dbReference type="GO" id="GO:0005789">
    <property type="term" value="C:endoplasmic reticulum membrane"/>
    <property type="evidence" value="ECO:0007669"/>
    <property type="project" value="UniProtKB-SubCell"/>
</dbReference>
<dbReference type="InterPro" id="IPR055073">
    <property type="entry name" value="NOMO1-like_9th"/>
</dbReference>
<feature type="compositionally biased region" description="Basic and acidic residues" evidence="7">
    <location>
        <begin position="1183"/>
        <end position="1210"/>
    </location>
</feature>
<dbReference type="InterPro" id="IPR055075">
    <property type="entry name" value="NOMO-like_N"/>
</dbReference>
<keyword evidence="4" id="KW-0256">Endoplasmic reticulum</keyword>
<feature type="region of interest" description="Disordered" evidence="7">
    <location>
        <begin position="1181"/>
        <end position="1234"/>
    </location>
</feature>
<protein>
    <submittedName>
        <fullName evidence="15">Nodal modulator 1</fullName>
    </submittedName>
</protein>
<feature type="signal peptide" evidence="8">
    <location>
        <begin position="1"/>
        <end position="28"/>
    </location>
</feature>
<dbReference type="InterPro" id="IPR051417">
    <property type="entry name" value="SDr/BOS_complex"/>
</dbReference>
<evidence type="ECO:0000256" key="4">
    <source>
        <dbReference type="ARBA" id="ARBA00022824"/>
    </source>
</evidence>
<feature type="domain" description="NOMO-like ninth beta-sandwich" evidence="10">
    <location>
        <begin position="756"/>
        <end position="824"/>
    </location>
</feature>
<keyword evidence="2" id="KW-0812">Transmembrane</keyword>
<accession>A0AAE1I463</accession>
<dbReference type="InterPro" id="IPR055074">
    <property type="entry name" value="NOMO1-3_2nd"/>
</dbReference>